<evidence type="ECO:0000313" key="3">
    <source>
        <dbReference type="Proteomes" id="UP000030747"/>
    </source>
</evidence>
<keyword evidence="3" id="KW-1185">Reference proteome</keyword>
<dbReference type="OrthoDB" id="10327654at2759"/>
<accession>U6KY13</accession>
<organism evidence="2 3">
    <name type="scientific">Eimeria tenella</name>
    <name type="common">Coccidian parasite</name>
    <dbReference type="NCBI Taxonomy" id="5802"/>
    <lineage>
        <taxon>Eukaryota</taxon>
        <taxon>Sar</taxon>
        <taxon>Alveolata</taxon>
        <taxon>Apicomplexa</taxon>
        <taxon>Conoidasida</taxon>
        <taxon>Coccidia</taxon>
        <taxon>Eucoccidiorida</taxon>
        <taxon>Eimeriorina</taxon>
        <taxon>Eimeriidae</taxon>
        <taxon>Eimeria</taxon>
    </lineage>
</organism>
<sequence>MTGTGGRAWQATATPSRPAHPLNPNCTQSPADHLKPHIQSTLCAEGPTQGPAAPITRNPACPSHPPRREPSSAVGSLELSTKSPLPPSKPRSILRGPRRPSEGPRQSHRWPSDSAEIQRKPTSSYEASRDRRLSVSHEGADYRAWLYGPRWSGGDARLGSRDSAGNPADDGPWDTETGSDSYTGTDSSSTQSDNEASASMQLAMAHEAARWFPHTNIYAKMKASAESAVDKEQKYKDAGALTDKVS</sequence>
<feature type="region of interest" description="Disordered" evidence="1">
    <location>
        <begin position="223"/>
        <end position="246"/>
    </location>
</feature>
<feature type="compositionally biased region" description="Basic and acidic residues" evidence="1">
    <location>
        <begin position="127"/>
        <end position="141"/>
    </location>
</feature>
<dbReference type="VEuPathDB" id="ToxoDB:ETH_00031785"/>
<dbReference type="Proteomes" id="UP000030747">
    <property type="component" value="Unassembled WGS sequence"/>
</dbReference>
<feature type="compositionally biased region" description="Low complexity" evidence="1">
    <location>
        <begin position="174"/>
        <end position="193"/>
    </location>
</feature>
<dbReference type="GeneID" id="25255426"/>
<dbReference type="VEuPathDB" id="ToxoDB:ETH2_1108400"/>
<protein>
    <submittedName>
        <fullName evidence="2">Uncharacterized protein</fullName>
    </submittedName>
</protein>
<reference evidence="2" key="1">
    <citation type="submission" date="2013-10" db="EMBL/GenBank/DDBJ databases">
        <title>Genomic analysis of the causative agents of coccidiosis in chickens.</title>
        <authorList>
            <person name="Reid A.J."/>
            <person name="Blake D."/>
            <person name="Billington K."/>
            <person name="Browne H."/>
            <person name="Dunn M."/>
            <person name="Hung S."/>
            <person name="Kawahara F."/>
            <person name="Miranda-Saavedra D."/>
            <person name="Mourier T."/>
            <person name="Nagra H."/>
            <person name="Otto T.D."/>
            <person name="Rawlings N."/>
            <person name="Sanchez A."/>
            <person name="Sanders M."/>
            <person name="Subramaniam C."/>
            <person name="Tay Y."/>
            <person name="Dear P."/>
            <person name="Doerig C."/>
            <person name="Gruber A."/>
            <person name="Parkinson J."/>
            <person name="Shirley M."/>
            <person name="Wan K.L."/>
            <person name="Berriman M."/>
            <person name="Tomley F."/>
            <person name="Pain A."/>
        </authorList>
    </citation>
    <scope>NUCLEOTIDE SEQUENCE [LARGE SCALE GENOMIC DNA]</scope>
    <source>
        <strain evidence="2">Houghton</strain>
    </source>
</reference>
<dbReference type="EMBL" id="HG675741">
    <property type="protein sequence ID" value="CDJ42856.1"/>
    <property type="molecule type" value="Genomic_DNA"/>
</dbReference>
<name>U6KY13_EIMTE</name>
<gene>
    <name evidence="2" type="ORF">ETH_00031785</name>
</gene>
<feature type="compositionally biased region" description="Basic and acidic residues" evidence="1">
    <location>
        <begin position="228"/>
        <end position="237"/>
    </location>
</feature>
<feature type="region of interest" description="Disordered" evidence="1">
    <location>
        <begin position="1"/>
        <end position="201"/>
    </location>
</feature>
<evidence type="ECO:0000313" key="2">
    <source>
        <dbReference type="EMBL" id="CDJ42856.1"/>
    </source>
</evidence>
<dbReference type="AlphaFoldDB" id="U6KY13"/>
<proteinExistence type="predicted"/>
<evidence type="ECO:0000256" key="1">
    <source>
        <dbReference type="SAM" id="MobiDB-lite"/>
    </source>
</evidence>
<dbReference type="RefSeq" id="XP_013233606.1">
    <property type="nucleotide sequence ID" value="XM_013378152.1"/>
</dbReference>
<reference evidence="2" key="2">
    <citation type="submission" date="2013-10" db="EMBL/GenBank/DDBJ databases">
        <authorList>
            <person name="Aslett M."/>
        </authorList>
    </citation>
    <scope>NUCLEOTIDE SEQUENCE [LARGE SCALE GENOMIC DNA]</scope>
    <source>
        <strain evidence="2">Houghton</strain>
    </source>
</reference>